<dbReference type="AlphaFoldDB" id="J0D308"/>
<protein>
    <submittedName>
        <fullName evidence="2">Uncharacterized protein</fullName>
    </submittedName>
</protein>
<keyword evidence="3" id="KW-1185">Reference proteome</keyword>
<organism evidence="2 3">
    <name type="scientific">Auricularia subglabra (strain TFB-10046 / SS5)</name>
    <name type="common">White-rot fungus</name>
    <name type="synonym">Auricularia delicata (strain TFB10046)</name>
    <dbReference type="NCBI Taxonomy" id="717982"/>
    <lineage>
        <taxon>Eukaryota</taxon>
        <taxon>Fungi</taxon>
        <taxon>Dikarya</taxon>
        <taxon>Basidiomycota</taxon>
        <taxon>Agaricomycotina</taxon>
        <taxon>Agaricomycetes</taxon>
        <taxon>Auriculariales</taxon>
        <taxon>Auriculariaceae</taxon>
        <taxon>Auricularia</taxon>
    </lineage>
</organism>
<dbReference type="InParanoid" id="J0D308"/>
<dbReference type="Proteomes" id="UP000006514">
    <property type="component" value="Unassembled WGS sequence"/>
</dbReference>
<gene>
    <name evidence="2" type="ORF">AURDEDRAFT_177871</name>
</gene>
<evidence type="ECO:0000313" key="2">
    <source>
        <dbReference type="EMBL" id="EJD33042.1"/>
    </source>
</evidence>
<evidence type="ECO:0000313" key="3">
    <source>
        <dbReference type="Proteomes" id="UP000006514"/>
    </source>
</evidence>
<proteinExistence type="predicted"/>
<dbReference type="KEGG" id="adl:AURDEDRAFT_177871"/>
<sequence>MLWNDAAAPRVGQADRCTDDAAGQSGYDGRVWPHSTAPAAGDIKGALGGSQPSRQSLSEPHAVLLPFLRLAAASSIAAADNIAHFFRCLTARRPGLLPPLPVPDTQLRPYHRHPVLVIAHNVERGLSHVPSVATVEQNMPGLE</sequence>
<evidence type="ECO:0000256" key="1">
    <source>
        <dbReference type="SAM" id="MobiDB-lite"/>
    </source>
</evidence>
<feature type="region of interest" description="Disordered" evidence="1">
    <location>
        <begin position="1"/>
        <end position="31"/>
    </location>
</feature>
<reference evidence="3" key="1">
    <citation type="journal article" date="2012" name="Science">
        <title>The Paleozoic origin of enzymatic lignin decomposition reconstructed from 31 fungal genomes.</title>
        <authorList>
            <person name="Floudas D."/>
            <person name="Binder M."/>
            <person name="Riley R."/>
            <person name="Barry K."/>
            <person name="Blanchette R.A."/>
            <person name="Henrissat B."/>
            <person name="Martinez A.T."/>
            <person name="Otillar R."/>
            <person name="Spatafora J.W."/>
            <person name="Yadav J.S."/>
            <person name="Aerts A."/>
            <person name="Benoit I."/>
            <person name="Boyd A."/>
            <person name="Carlson A."/>
            <person name="Copeland A."/>
            <person name="Coutinho P.M."/>
            <person name="de Vries R.P."/>
            <person name="Ferreira P."/>
            <person name="Findley K."/>
            <person name="Foster B."/>
            <person name="Gaskell J."/>
            <person name="Glotzer D."/>
            <person name="Gorecki P."/>
            <person name="Heitman J."/>
            <person name="Hesse C."/>
            <person name="Hori C."/>
            <person name="Igarashi K."/>
            <person name="Jurgens J.A."/>
            <person name="Kallen N."/>
            <person name="Kersten P."/>
            <person name="Kohler A."/>
            <person name="Kuees U."/>
            <person name="Kumar T.K.A."/>
            <person name="Kuo A."/>
            <person name="LaButti K."/>
            <person name="Larrondo L.F."/>
            <person name="Lindquist E."/>
            <person name="Ling A."/>
            <person name="Lombard V."/>
            <person name="Lucas S."/>
            <person name="Lundell T."/>
            <person name="Martin R."/>
            <person name="McLaughlin D.J."/>
            <person name="Morgenstern I."/>
            <person name="Morin E."/>
            <person name="Murat C."/>
            <person name="Nagy L.G."/>
            <person name="Nolan M."/>
            <person name="Ohm R.A."/>
            <person name="Patyshakuliyeva A."/>
            <person name="Rokas A."/>
            <person name="Ruiz-Duenas F.J."/>
            <person name="Sabat G."/>
            <person name="Salamov A."/>
            <person name="Samejima M."/>
            <person name="Schmutz J."/>
            <person name="Slot J.C."/>
            <person name="St John F."/>
            <person name="Stenlid J."/>
            <person name="Sun H."/>
            <person name="Sun S."/>
            <person name="Syed K."/>
            <person name="Tsang A."/>
            <person name="Wiebenga A."/>
            <person name="Young D."/>
            <person name="Pisabarro A."/>
            <person name="Eastwood D.C."/>
            <person name="Martin F."/>
            <person name="Cullen D."/>
            <person name="Grigoriev I.V."/>
            <person name="Hibbett D.S."/>
        </authorList>
    </citation>
    <scope>NUCLEOTIDE SEQUENCE [LARGE SCALE GENOMIC DNA]</scope>
    <source>
        <strain evidence="3">TFB10046</strain>
    </source>
</reference>
<name>J0D308_AURST</name>
<dbReference type="EMBL" id="JH688475">
    <property type="protein sequence ID" value="EJD33042.1"/>
    <property type="molecule type" value="Genomic_DNA"/>
</dbReference>
<accession>J0D308</accession>